<evidence type="ECO:0000313" key="18">
    <source>
        <dbReference type="EMBL" id="MUL36409.1"/>
    </source>
</evidence>
<comment type="cofactor">
    <cofactor evidence="2">
        <name>K(+)</name>
        <dbReference type="ChEBI" id="CHEBI:29103"/>
    </cofactor>
</comment>
<dbReference type="NCBIfam" id="NF004491">
    <property type="entry name" value="PRK05826.1"/>
    <property type="match status" value="1"/>
</dbReference>
<keyword evidence="9 15" id="KW-0418">Kinase</keyword>
<comment type="pathway">
    <text evidence="3 15">Carbohydrate degradation; glycolysis; pyruvate from D-glyceraldehyde 3-phosphate: step 5/5.</text>
</comment>
<comment type="cofactor">
    <cofactor evidence="1">
        <name>Mg(2+)</name>
        <dbReference type="ChEBI" id="CHEBI:18420"/>
    </cofactor>
</comment>
<evidence type="ECO:0000256" key="7">
    <source>
        <dbReference type="ARBA" id="ARBA00022723"/>
    </source>
</evidence>
<dbReference type="InterPro" id="IPR036918">
    <property type="entry name" value="Pyrv_Knase_C_sf"/>
</dbReference>
<dbReference type="Pfam" id="PF02887">
    <property type="entry name" value="PK_C"/>
    <property type="match status" value="1"/>
</dbReference>
<dbReference type="NCBIfam" id="TIGR01064">
    <property type="entry name" value="pyruv_kin"/>
    <property type="match status" value="1"/>
</dbReference>
<dbReference type="SUPFAM" id="SSF52935">
    <property type="entry name" value="PK C-terminal domain-like"/>
    <property type="match status" value="1"/>
</dbReference>
<evidence type="ECO:0000256" key="3">
    <source>
        <dbReference type="ARBA" id="ARBA00004997"/>
    </source>
</evidence>
<feature type="domain" description="Pyruvate kinase C-terminal" evidence="17">
    <location>
        <begin position="352"/>
        <end position="463"/>
    </location>
</feature>
<keyword evidence="13 18" id="KW-0670">Pyruvate</keyword>
<evidence type="ECO:0000259" key="17">
    <source>
        <dbReference type="Pfam" id="PF02887"/>
    </source>
</evidence>
<reference evidence="18 19" key="1">
    <citation type="journal article" date="2019" name="Front. Microbiol.">
        <title>Genomic Features for Desiccation Tolerance and Sugar Biosynthesis in the Extremophile Gloeocapsopsis sp. UTEX B3054.</title>
        <authorList>
            <person name="Urrejola C."/>
            <person name="Alcorta J."/>
            <person name="Salas L."/>
            <person name="Vasquez M."/>
            <person name="Polz M.F."/>
            <person name="Vicuna R."/>
            <person name="Diez B."/>
        </authorList>
    </citation>
    <scope>NUCLEOTIDE SEQUENCE [LARGE SCALE GENOMIC DNA]</scope>
    <source>
        <strain evidence="18 19">1H9</strain>
    </source>
</reference>
<dbReference type="Gene3D" id="3.20.20.60">
    <property type="entry name" value="Phosphoenolpyruvate-binding domains"/>
    <property type="match status" value="1"/>
</dbReference>
<dbReference type="GO" id="GO:0005524">
    <property type="term" value="F:ATP binding"/>
    <property type="evidence" value="ECO:0007669"/>
    <property type="project" value="UniProtKB-KW"/>
</dbReference>
<organism evidence="18 19">
    <name type="scientific">Gloeocapsopsis dulcis AAB1 = 1H9</name>
    <dbReference type="NCBI Taxonomy" id="1433147"/>
    <lineage>
        <taxon>Bacteria</taxon>
        <taxon>Bacillati</taxon>
        <taxon>Cyanobacteriota</taxon>
        <taxon>Cyanophyceae</taxon>
        <taxon>Oscillatoriophycideae</taxon>
        <taxon>Chroococcales</taxon>
        <taxon>Chroococcaceae</taxon>
        <taxon>Gloeocapsopsis</taxon>
        <taxon>Gloeocapsopsis dulcis</taxon>
    </lineage>
</organism>
<gene>
    <name evidence="18" type="ORF">BWI75_08615</name>
</gene>
<dbReference type="InterPro" id="IPR018209">
    <property type="entry name" value="Pyrv_Knase_AS"/>
</dbReference>
<keyword evidence="19" id="KW-1185">Reference proteome</keyword>
<dbReference type="GO" id="GO:0016301">
    <property type="term" value="F:kinase activity"/>
    <property type="evidence" value="ECO:0007669"/>
    <property type="project" value="UniProtKB-KW"/>
</dbReference>
<evidence type="ECO:0000256" key="14">
    <source>
        <dbReference type="NCBIfam" id="TIGR01064"/>
    </source>
</evidence>
<dbReference type="PANTHER" id="PTHR11817">
    <property type="entry name" value="PYRUVATE KINASE"/>
    <property type="match status" value="1"/>
</dbReference>
<keyword evidence="11 15" id="KW-0460">Magnesium</keyword>
<evidence type="ECO:0000256" key="10">
    <source>
        <dbReference type="ARBA" id="ARBA00022840"/>
    </source>
</evidence>
<evidence type="ECO:0000259" key="16">
    <source>
        <dbReference type="Pfam" id="PF00224"/>
    </source>
</evidence>
<evidence type="ECO:0000256" key="12">
    <source>
        <dbReference type="ARBA" id="ARBA00023152"/>
    </source>
</evidence>
<dbReference type="InterPro" id="IPR015806">
    <property type="entry name" value="Pyrv_Knase_insert_dom_sf"/>
</dbReference>
<evidence type="ECO:0000313" key="19">
    <source>
        <dbReference type="Proteomes" id="UP000441797"/>
    </source>
</evidence>
<dbReference type="Pfam" id="PF00224">
    <property type="entry name" value="PK"/>
    <property type="match status" value="1"/>
</dbReference>
<name>A0A6N8FU67_9CHRO</name>
<dbReference type="OrthoDB" id="9812123at2"/>
<keyword evidence="6 15" id="KW-0808">Transferase</keyword>
<dbReference type="Gene3D" id="2.40.33.10">
    <property type="entry name" value="PK beta-barrel domain-like"/>
    <property type="match status" value="1"/>
</dbReference>
<dbReference type="FunFam" id="3.20.20.60:FF:000025">
    <property type="entry name" value="Pyruvate kinase"/>
    <property type="match status" value="1"/>
</dbReference>
<dbReference type="AlphaFoldDB" id="A0A6N8FU67"/>
<dbReference type="InterPro" id="IPR011037">
    <property type="entry name" value="Pyrv_Knase-like_insert_dom_sf"/>
</dbReference>
<evidence type="ECO:0000256" key="13">
    <source>
        <dbReference type="ARBA" id="ARBA00023317"/>
    </source>
</evidence>
<dbReference type="Gene3D" id="3.40.1380.20">
    <property type="entry name" value="Pyruvate kinase, C-terminal domain"/>
    <property type="match status" value="1"/>
</dbReference>
<evidence type="ECO:0000256" key="5">
    <source>
        <dbReference type="ARBA" id="ARBA00012142"/>
    </source>
</evidence>
<keyword evidence="10" id="KW-0067">ATP-binding</keyword>
<dbReference type="InterPro" id="IPR015795">
    <property type="entry name" value="Pyrv_Knase_C"/>
</dbReference>
<dbReference type="SUPFAM" id="SSF50800">
    <property type="entry name" value="PK beta-barrel domain-like"/>
    <property type="match status" value="1"/>
</dbReference>
<dbReference type="InterPro" id="IPR040442">
    <property type="entry name" value="Pyrv_kinase-like_dom_sf"/>
</dbReference>
<evidence type="ECO:0000256" key="1">
    <source>
        <dbReference type="ARBA" id="ARBA00001946"/>
    </source>
</evidence>
<dbReference type="PROSITE" id="PS00110">
    <property type="entry name" value="PYRUVATE_KINASE"/>
    <property type="match status" value="1"/>
</dbReference>
<keyword evidence="7" id="KW-0479">Metal-binding</keyword>
<dbReference type="FunFam" id="2.40.33.10:FF:000001">
    <property type="entry name" value="Pyruvate kinase"/>
    <property type="match status" value="1"/>
</dbReference>
<sequence>MRKTKIVCTLGPVCSDYDTIKAMVEAGMDVARLNFSHEDHETHLKRIHLVRQVAAELNRPIALLQDLQGPKIRVGEMVDGVVLQAGEETVITMQDVQGTAARFTSTYKNLVNDVKAGDPILINDGLIEIKVDRVDDTNIYGTVVHGGALKSHKGINLSQSSVSTPTVTEKDIEDLQLGLAQAVDYIALSFVRKAADIQRLRDVMASDKSAHIVAKVERHEALDDLEAIVAAFDVIMVARGDLGVEVPLEKVPLIQKSLIQKCHHHLKPVITATQMLESMMQNPRPSRAEVSDIANAILDGTDALMLSGETAIGRYPVPAVKTMAQIAETVEADLMSFSHFIDGGVKEHHIPNAVGHAACQLAENLKAKAIICFTQNGFTARILSKYRQSILIIAVTPSEAVQRRLSLYWGVKSLQLQEVANTDEMISQVEKVAVEHGFVSMGDMVVITAGLPLAITGVTNLIKAHKVGETAAF</sequence>
<keyword evidence="8" id="KW-0547">Nucleotide-binding</keyword>
<keyword evidence="12 15" id="KW-0324">Glycolysis</keyword>
<comment type="caution">
    <text evidence="18">The sequence shown here is derived from an EMBL/GenBank/DDBJ whole genome shotgun (WGS) entry which is preliminary data.</text>
</comment>
<evidence type="ECO:0000256" key="9">
    <source>
        <dbReference type="ARBA" id="ARBA00022777"/>
    </source>
</evidence>
<protein>
    <recommendedName>
        <fullName evidence="5 14">Pyruvate kinase</fullName>
        <ecNumber evidence="5 14">2.7.1.40</ecNumber>
    </recommendedName>
</protein>
<evidence type="ECO:0000256" key="6">
    <source>
        <dbReference type="ARBA" id="ARBA00022679"/>
    </source>
</evidence>
<comment type="similarity">
    <text evidence="4 15">Belongs to the pyruvate kinase family.</text>
</comment>
<dbReference type="Proteomes" id="UP000441797">
    <property type="component" value="Unassembled WGS sequence"/>
</dbReference>
<dbReference type="NCBIfam" id="NF004978">
    <property type="entry name" value="PRK06354.1"/>
    <property type="match status" value="1"/>
</dbReference>
<dbReference type="GO" id="GO:0030955">
    <property type="term" value="F:potassium ion binding"/>
    <property type="evidence" value="ECO:0007669"/>
    <property type="project" value="UniProtKB-UniRule"/>
</dbReference>
<dbReference type="RefSeq" id="WP_105221804.1">
    <property type="nucleotide sequence ID" value="NZ_CAWNSU010000118.1"/>
</dbReference>
<dbReference type="GO" id="GO:0000287">
    <property type="term" value="F:magnesium ion binding"/>
    <property type="evidence" value="ECO:0007669"/>
    <property type="project" value="UniProtKB-UniRule"/>
</dbReference>
<evidence type="ECO:0000256" key="4">
    <source>
        <dbReference type="ARBA" id="ARBA00008663"/>
    </source>
</evidence>
<feature type="domain" description="Pyruvate kinase barrel" evidence="16">
    <location>
        <begin position="1"/>
        <end position="320"/>
    </location>
</feature>
<comment type="catalytic activity">
    <reaction evidence="15">
        <text>pyruvate + ATP = phosphoenolpyruvate + ADP + H(+)</text>
        <dbReference type="Rhea" id="RHEA:18157"/>
        <dbReference type="ChEBI" id="CHEBI:15361"/>
        <dbReference type="ChEBI" id="CHEBI:15378"/>
        <dbReference type="ChEBI" id="CHEBI:30616"/>
        <dbReference type="ChEBI" id="CHEBI:58702"/>
        <dbReference type="ChEBI" id="CHEBI:456216"/>
        <dbReference type="EC" id="2.7.1.40"/>
    </reaction>
</comment>
<dbReference type="SUPFAM" id="SSF51621">
    <property type="entry name" value="Phosphoenolpyruvate/pyruvate domain"/>
    <property type="match status" value="1"/>
</dbReference>
<dbReference type="InterPro" id="IPR001697">
    <property type="entry name" value="Pyr_Knase"/>
</dbReference>
<evidence type="ECO:0000256" key="2">
    <source>
        <dbReference type="ARBA" id="ARBA00001958"/>
    </source>
</evidence>
<dbReference type="EMBL" id="NAPY01000010">
    <property type="protein sequence ID" value="MUL36409.1"/>
    <property type="molecule type" value="Genomic_DNA"/>
</dbReference>
<evidence type="ECO:0000256" key="8">
    <source>
        <dbReference type="ARBA" id="ARBA00022741"/>
    </source>
</evidence>
<proteinExistence type="inferred from homology"/>
<dbReference type="InterPro" id="IPR015813">
    <property type="entry name" value="Pyrv/PenolPyrv_kinase-like_dom"/>
</dbReference>
<evidence type="ECO:0000256" key="11">
    <source>
        <dbReference type="ARBA" id="ARBA00022842"/>
    </source>
</evidence>
<dbReference type="UniPathway" id="UPA00109">
    <property type="reaction ID" value="UER00188"/>
</dbReference>
<dbReference type="InterPro" id="IPR015793">
    <property type="entry name" value="Pyrv_Knase_brl"/>
</dbReference>
<dbReference type="PRINTS" id="PR01050">
    <property type="entry name" value="PYRUVTKNASE"/>
</dbReference>
<dbReference type="EC" id="2.7.1.40" evidence="5 14"/>
<evidence type="ECO:0000256" key="15">
    <source>
        <dbReference type="RuleBase" id="RU000504"/>
    </source>
</evidence>
<accession>A0A6N8FU67</accession>
<dbReference type="GO" id="GO:0004743">
    <property type="term" value="F:pyruvate kinase activity"/>
    <property type="evidence" value="ECO:0007669"/>
    <property type="project" value="UniProtKB-UniRule"/>
</dbReference>